<evidence type="ECO:0000313" key="5">
    <source>
        <dbReference type="EMBL" id="CAB1370175.1"/>
    </source>
</evidence>
<keyword evidence="3" id="KW-1133">Transmembrane helix</keyword>
<sequence>MTGGWLPADFHFLRPWALWGLAPLLPLLWLAVWHEGKGRLAAWRGRIDPHLLAALTVGGGRRSGLRPIHTLLLALALGCVGLAGPAWQREPMPLTEDRAPLVVALDLSPSMDAVDVSPTRLERAKLKLRALLARRQGARTALLVFGASAHGVLPLTEDPNLLLTYVPSLSTGLMPPAPATTPKATADALALAARMLEKEPIPGSVLFLTDGFEAAQARDFVDFRARSRSEPLLLTFGGDAPAPLRGGDGSYVTGPDGSRIMARLGRAGLEAAAAGGFWLASSTADDRDLDAVEARLQRHLAQALASDPAARWRDEGIWLVLPAALLLLLSFRPGWTVRWGQALALPLCALLLGLGAPADTARAGEQGWHDWRFADLWASRDQQGRWQFEHGQFDAAALSFADPLWRGIALYRAGRFEAAADAFAAVDSAEGHYNLGNALARLKRYPEALAAYDQALAHRPGWPQALANRTLVAGLLPRDEEGVAREGEANPDELDQSPFGKKKGRKLTRRRPLTETEITRLWLARIQVSPAGFLKNKFAIQARQQREAGR</sequence>
<dbReference type="InterPro" id="IPR036465">
    <property type="entry name" value="vWFA_dom_sf"/>
</dbReference>
<dbReference type="SUPFAM" id="SSF53300">
    <property type="entry name" value="vWA-like"/>
    <property type="match status" value="1"/>
</dbReference>
<feature type="transmembrane region" description="Helical" evidence="3">
    <location>
        <begin position="68"/>
        <end position="87"/>
    </location>
</feature>
<keyword evidence="3" id="KW-0812">Transmembrane</keyword>
<dbReference type="EMBL" id="LR778301">
    <property type="protein sequence ID" value="CAB1370175.1"/>
    <property type="molecule type" value="Genomic_DNA"/>
</dbReference>
<evidence type="ECO:0000256" key="3">
    <source>
        <dbReference type="SAM" id="Phobius"/>
    </source>
</evidence>
<dbReference type="Gene3D" id="3.40.50.410">
    <property type="entry name" value="von Willebrand factor, type A domain"/>
    <property type="match status" value="1"/>
</dbReference>
<keyword evidence="1" id="KW-0802">TPR repeat</keyword>
<dbReference type="InterPro" id="IPR019734">
    <property type="entry name" value="TPR_rpt"/>
</dbReference>
<dbReference type="RefSeq" id="WP_170228197.1">
    <property type="nucleotide sequence ID" value="NZ_LR778301.1"/>
</dbReference>
<dbReference type="InterPro" id="IPR011990">
    <property type="entry name" value="TPR-like_helical_dom_sf"/>
</dbReference>
<dbReference type="PANTHER" id="PTHR22550:SF14">
    <property type="entry name" value="VWFA DOMAIN-CONTAINING PROTEIN"/>
    <property type="match status" value="1"/>
</dbReference>
<dbReference type="Pfam" id="PF13519">
    <property type="entry name" value="VWA_2"/>
    <property type="match status" value="1"/>
</dbReference>
<keyword evidence="3" id="KW-0472">Membrane</keyword>
<feature type="region of interest" description="Disordered" evidence="2">
    <location>
        <begin position="482"/>
        <end position="510"/>
    </location>
</feature>
<organism evidence="5 6">
    <name type="scientific">Denitratisoma oestradiolicum</name>
    <dbReference type="NCBI Taxonomy" id="311182"/>
    <lineage>
        <taxon>Bacteria</taxon>
        <taxon>Pseudomonadati</taxon>
        <taxon>Pseudomonadota</taxon>
        <taxon>Betaproteobacteria</taxon>
        <taxon>Nitrosomonadales</taxon>
        <taxon>Sterolibacteriaceae</taxon>
        <taxon>Denitratisoma</taxon>
    </lineage>
</organism>
<evidence type="ECO:0000256" key="1">
    <source>
        <dbReference type="PROSITE-ProRule" id="PRU00339"/>
    </source>
</evidence>
<feature type="repeat" description="TPR" evidence="1">
    <location>
        <begin position="429"/>
        <end position="462"/>
    </location>
</feature>
<feature type="compositionally biased region" description="Basic residues" evidence="2">
    <location>
        <begin position="500"/>
        <end position="510"/>
    </location>
</feature>
<evidence type="ECO:0000256" key="2">
    <source>
        <dbReference type="SAM" id="MobiDB-lite"/>
    </source>
</evidence>
<dbReference type="PROSITE" id="PS50293">
    <property type="entry name" value="TPR_REGION"/>
    <property type="match status" value="1"/>
</dbReference>
<dbReference type="InterPro" id="IPR002035">
    <property type="entry name" value="VWF_A"/>
</dbReference>
<dbReference type="SMART" id="SM00028">
    <property type="entry name" value="TPR"/>
    <property type="match status" value="1"/>
</dbReference>
<protein>
    <recommendedName>
        <fullName evidence="4">VWFA domain-containing protein</fullName>
    </recommendedName>
</protein>
<proteinExistence type="predicted"/>
<dbReference type="Proteomes" id="UP000515733">
    <property type="component" value="Chromosome"/>
</dbReference>
<feature type="transmembrane region" description="Helical" evidence="3">
    <location>
        <begin position="16"/>
        <end position="34"/>
    </location>
</feature>
<dbReference type="SUPFAM" id="SSF48452">
    <property type="entry name" value="TPR-like"/>
    <property type="match status" value="1"/>
</dbReference>
<dbReference type="PANTHER" id="PTHR22550">
    <property type="entry name" value="SPORE GERMINATION PROTEIN"/>
    <property type="match status" value="1"/>
</dbReference>
<feature type="domain" description="VWFA" evidence="4">
    <location>
        <begin position="101"/>
        <end position="211"/>
    </location>
</feature>
<evidence type="ECO:0000313" key="6">
    <source>
        <dbReference type="Proteomes" id="UP000515733"/>
    </source>
</evidence>
<dbReference type="InterPro" id="IPR050768">
    <property type="entry name" value="UPF0353/GerABKA_families"/>
</dbReference>
<evidence type="ECO:0000259" key="4">
    <source>
        <dbReference type="Pfam" id="PF13519"/>
    </source>
</evidence>
<dbReference type="Pfam" id="PF00515">
    <property type="entry name" value="TPR_1"/>
    <property type="match status" value="1"/>
</dbReference>
<dbReference type="Gene3D" id="1.25.40.10">
    <property type="entry name" value="Tetratricopeptide repeat domain"/>
    <property type="match status" value="1"/>
</dbReference>
<gene>
    <name evidence="5" type="ORF">DENOEST_3021</name>
</gene>
<dbReference type="PROSITE" id="PS50005">
    <property type="entry name" value="TPR"/>
    <property type="match status" value="1"/>
</dbReference>
<keyword evidence="6" id="KW-1185">Reference proteome</keyword>
<reference evidence="5 6" key="1">
    <citation type="submission" date="2020-03" db="EMBL/GenBank/DDBJ databases">
        <authorList>
            <consortium name="Genoscope - CEA"/>
            <person name="William W."/>
        </authorList>
    </citation>
    <scope>NUCLEOTIDE SEQUENCE [LARGE SCALE GENOMIC DNA]</scope>
    <source>
        <strain evidence="6">DSM 16959</strain>
    </source>
</reference>
<dbReference type="AlphaFoldDB" id="A0A6S6Y113"/>
<accession>A0A6S6Y113</accession>
<name>A0A6S6Y113_9PROT</name>
<dbReference type="KEGG" id="doe:DENOEST_3021"/>